<dbReference type="AlphaFoldDB" id="A0A2U2AQP1"/>
<sequence length="74" mass="8480">MTKRLTRRYEMVDTKALEDALTVIVSNIENSLLAHGAEPGKDYTYMDLYKLAMEYLIAIKQDPECKMATEYTLG</sequence>
<reference evidence="3 4" key="2">
    <citation type="submission" date="2018-05" db="EMBL/GenBank/DDBJ databases">
        <title>Ignatzschineria dubaiensis sp. nov., isolated from necrotic foot tissues of dromedaries (Camelus dromedarius) and associated maggots in Dubai, United Arab Emirates.</title>
        <authorList>
            <person name="Tsang C.C."/>
            <person name="Tang J.Y.M."/>
            <person name="Fong J.Y.H."/>
            <person name="Kinne J."/>
            <person name="Lee H.H."/>
            <person name="Joseph M."/>
            <person name="Jose S."/>
            <person name="Schuster R.K."/>
            <person name="Tang Y."/>
            <person name="Sivakumar S."/>
            <person name="Chen J.H.K."/>
            <person name="Teng J.L.L."/>
            <person name="Lau S.K.P."/>
            <person name="Wernery U."/>
            <person name="Woo P.C.Y."/>
        </authorList>
    </citation>
    <scope>NUCLEOTIDE SEQUENCE [LARGE SCALE GENOMIC DNA]</scope>
    <source>
        <strain evidence="3">UAE-HKU57</strain>
        <strain evidence="4">UAE-HKU58</strain>
    </source>
</reference>
<dbReference type="RefSeq" id="WP_109202162.1">
    <property type="nucleotide sequence ID" value="NZ_QEWS01000011.1"/>
</dbReference>
<proteinExistence type="predicted"/>
<evidence type="ECO:0000313" key="1">
    <source>
        <dbReference type="EMBL" id="PWD86208.1"/>
    </source>
</evidence>
<comment type="caution">
    <text evidence="1">The sequence shown here is derived from an EMBL/GenBank/DDBJ whole genome shotgun (WGS) entry which is preliminary data.</text>
</comment>
<reference evidence="1" key="1">
    <citation type="journal article" date="2018" name="Genome Announc.">
        <title>Ignatzschineria cameli sp. nov., isolated from necrotic foot tissue of dromedaries (Camelus dromedarius) and associated maggots (Wohlfahrtia species) in Dubai.</title>
        <authorList>
            <person name="Tsang C.C."/>
            <person name="Tang J.Y."/>
            <person name="Fong J.Y."/>
            <person name="Kinne J."/>
            <person name="Lee H.H."/>
            <person name="Joseph M."/>
            <person name="Jose S."/>
            <person name="Schuster R.K."/>
            <person name="Tang Y."/>
            <person name="Sivakumar S."/>
            <person name="Chen J.H."/>
            <person name="Teng J.L."/>
            <person name="Lau S.K."/>
            <person name="Wernery U."/>
            <person name="Woo P.C."/>
        </authorList>
    </citation>
    <scope>NUCLEOTIDE SEQUENCE</scope>
    <source>
        <strain evidence="1">UAE-HKU57</strain>
        <strain evidence="2">UAE-HKU58</strain>
    </source>
</reference>
<gene>
    <name evidence="1" type="ORF">DC077_05565</name>
    <name evidence="2" type="ORF">DC078_08745</name>
</gene>
<accession>A0A2U2AQP1</accession>
<name>A0A2U2AQP1_9GAMM</name>
<dbReference type="Proteomes" id="UP000245217">
    <property type="component" value="Unassembled WGS sequence"/>
</dbReference>
<organism evidence="1 3">
    <name type="scientific">Ignatzschineria cameli</name>
    <dbReference type="NCBI Taxonomy" id="2182793"/>
    <lineage>
        <taxon>Bacteria</taxon>
        <taxon>Pseudomonadati</taxon>
        <taxon>Pseudomonadota</taxon>
        <taxon>Gammaproteobacteria</taxon>
        <taxon>Cardiobacteriales</taxon>
        <taxon>Ignatzschineriaceae</taxon>
        <taxon>Ignatzschineria</taxon>
    </lineage>
</organism>
<evidence type="ECO:0000313" key="2">
    <source>
        <dbReference type="EMBL" id="PWD90166.1"/>
    </source>
</evidence>
<evidence type="ECO:0000313" key="4">
    <source>
        <dbReference type="Proteomes" id="UP000245217"/>
    </source>
</evidence>
<protein>
    <submittedName>
        <fullName evidence="1">Uncharacterized protein</fullName>
    </submittedName>
</protein>
<dbReference type="Proteomes" id="UP000245059">
    <property type="component" value="Unassembled WGS sequence"/>
</dbReference>
<dbReference type="EMBL" id="QEWW01000003">
    <property type="protein sequence ID" value="PWD86208.1"/>
    <property type="molecule type" value="Genomic_DNA"/>
</dbReference>
<keyword evidence="4" id="KW-1185">Reference proteome</keyword>
<evidence type="ECO:0000313" key="3">
    <source>
        <dbReference type="Proteomes" id="UP000245059"/>
    </source>
</evidence>
<dbReference type="EMBL" id="QEWV01000010">
    <property type="protein sequence ID" value="PWD90166.1"/>
    <property type="molecule type" value="Genomic_DNA"/>
</dbReference>
<dbReference type="OrthoDB" id="5569768at2"/>